<reference evidence="2" key="1">
    <citation type="submission" date="2020-05" db="EMBL/GenBank/DDBJ databases">
        <title>Mycena genomes resolve the evolution of fungal bioluminescence.</title>
        <authorList>
            <person name="Tsai I.J."/>
        </authorList>
    </citation>
    <scope>NUCLEOTIDE SEQUENCE</scope>
    <source>
        <strain evidence="2">160909Yilan</strain>
    </source>
</reference>
<evidence type="ECO:0000313" key="2">
    <source>
        <dbReference type="EMBL" id="KAF7339358.1"/>
    </source>
</evidence>
<gene>
    <name evidence="2" type="ORF">MSAN_02149700</name>
</gene>
<feature type="compositionally biased region" description="Low complexity" evidence="1">
    <location>
        <begin position="53"/>
        <end position="66"/>
    </location>
</feature>
<dbReference type="EMBL" id="JACAZH010000031">
    <property type="protein sequence ID" value="KAF7339358.1"/>
    <property type="molecule type" value="Genomic_DNA"/>
</dbReference>
<sequence>MFRMGYSLWMRDAHAAWFLACCPLFLCSFAPMLLCADRSRMSHLASTPPSPPHSLDAPSSSSSPPHDALSCSLARFSPPSHAPLRFGVLTIPLFIDTTSSHMMATRSLCVSLLLRLARRCCIYTPSPPPCAIFGLSSFSVGHDSILIALSSLTRLALTFIPPSSFFSPAS</sequence>
<organism evidence="2 3">
    <name type="scientific">Mycena sanguinolenta</name>
    <dbReference type="NCBI Taxonomy" id="230812"/>
    <lineage>
        <taxon>Eukaryota</taxon>
        <taxon>Fungi</taxon>
        <taxon>Dikarya</taxon>
        <taxon>Basidiomycota</taxon>
        <taxon>Agaricomycotina</taxon>
        <taxon>Agaricomycetes</taxon>
        <taxon>Agaricomycetidae</taxon>
        <taxon>Agaricales</taxon>
        <taxon>Marasmiineae</taxon>
        <taxon>Mycenaceae</taxon>
        <taxon>Mycena</taxon>
    </lineage>
</organism>
<comment type="caution">
    <text evidence="2">The sequence shown here is derived from an EMBL/GenBank/DDBJ whole genome shotgun (WGS) entry which is preliminary data.</text>
</comment>
<dbReference type="AlphaFoldDB" id="A0A8H7CL63"/>
<evidence type="ECO:0000256" key="1">
    <source>
        <dbReference type="SAM" id="MobiDB-lite"/>
    </source>
</evidence>
<evidence type="ECO:0000313" key="3">
    <source>
        <dbReference type="Proteomes" id="UP000623467"/>
    </source>
</evidence>
<proteinExistence type="predicted"/>
<accession>A0A8H7CL63</accession>
<feature type="region of interest" description="Disordered" evidence="1">
    <location>
        <begin position="46"/>
        <end position="66"/>
    </location>
</feature>
<dbReference type="Proteomes" id="UP000623467">
    <property type="component" value="Unassembled WGS sequence"/>
</dbReference>
<keyword evidence="3" id="KW-1185">Reference proteome</keyword>
<protein>
    <submittedName>
        <fullName evidence="2">Uncharacterized protein</fullName>
    </submittedName>
</protein>
<name>A0A8H7CL63_9AGAR</name>